<evidence type="ECO:0000313" key="8">
    <source>
        <dbReference type="Proteomes" id="UP001359886"/>
    </source>
</evidence>
<evidence type="ECO:0000256" key="2">
    <source>
        <dbReference type="ARBA" id="ARBA00022692"/>
    </source>
</evidence>
<evidence type="ECO:0000259" key="6">
    <source>
        <dbReference type="Pfam" id="PF01699"/>
    </source>
</evidence>
<evidence type="ECO:0000256" key="4">
    <source>
        <dbReference type="ARBA" id="ARBA00023136"/>
    </source>
</evidence>
<feature type="transmembrane region" description="Helical" evidence="5">
    <location>
        <begin position="74"/>
        <end position="93"/>
    </location>
</feature>
<reference evidence="7 8" key="1">
    <citation type="submission" date="2024-02" db="EMBL/GenBank/DDBJ databases">
        <title>A novel Wenzhouxiangellaceae bacterium, isolated from coastal sediments.</title>
        <authorList>
            <person name="Du Z.-J."/>
            <person name="Ye Y.-Q."/>
            <person name="Zhang X.-Y."/>
        </authorList>
    </citation>
    <scope>NUCLEOTIDE SEQUENCE [LARGE SCALE GENOMIC DNA]</scope>
    <source>
        <strain evidence="7 8">CH-27</strain>
    </source>
</reference>
<feature type="transmembrane region" description="Helical" evidence="5">
    <location>
        <begin position="269"/>
        <end position="290"/>
    </location>
</feature>
<dbReference type="InterPro" id="IPR044880">
    <property type="entry name" value="NCX_ion-bd_dom_sf"/>
</dbReference>
<gene>
    <name evidence="7" type="ORF">V3330_18620</name>
</gene>
<comment type="caution">
    <text evidence="7">The sequence shown here is derived from an EMBL/GenBank/DDBJ whole genome shotgun (WGS) entry which is preliminary data.</text>
</comment>
<keyword evidence="3 5" id="KW-1133">Transmembrane helix</keyword>
<keyword evidence="2 5" id="KW-0812">Transmembrane</keyword>
<evidence type="ECO:0000256" key="3">
    <source>
        <dbReference type="ARBA" id="ARBA00022989"/>
    </source>
</evidence>
<dbReference type="GO" id="GO:0008273">
    <property type="term" value="F:calcium, potassium:sodium antiporter activity"/>
    <property type="evidence" value="ECO:0007669"/>
    <property type="project" value="TreeGrafter"/>
</dbReference>
<feature type="transmembrane region" description="Helical" evidence="5">
    <location>
        <begin position="105"/>
        <end position="122"/>
    </location>
</feature>
<dbReference type="Gene3D" id="1.20.1420.30">
    <property type="entry name" value="NCX, central ion-binding region"/>
    <property type="match status" value="1"/>
</dbReference>
<feature type="transmembrane region" description="Helical" evidence="5">
    <location>
        <begin position="38"/>
        <end position="62"/>
    </location>
</feature>
<protein>
    <submittedName>
        <fullName evidence="7">Calcium/sodium antiporter</fullName>
    </submittedName>
</protein>
<dbReference type="GO" id="GO:0005886">
    <property type="term" value="C:plasma membrane"/>
    <property type="evidence" value="ECO:0007669"/>
    <property type="project" value="TreeGrafter"/>
</dbReference>
<name>A0AAW9RJQ2_9GAMM</name>
<feature type="transmembrane region" description="Helical" evidence="5">
    <location>
        <begin position="302"/>
        <end position="320"/>
    </location>
</feature>
<keyword evidence="4 5" id="KW-0472">Membrane</keyword>
<organism evidence="7 8">
    <name type="scientific">Elongatibacter sediminis</name>
    <dbReference type="NCBI Taxonomy" id="3119006"/>
    <lineage>
        <taxon>Bacteria</taxon>
        <taxon>Pseudomonadati</taxon>
        <taxon>Pseudomonadota</taxon>
        <taxon>Gammaproteobacteria</taxon>
        <taxon>Chromatiales</taxon>
        <taxon>Wenzhouxiangellaceae</taxon>
        <taxon>Elongatibacter</taxon>
    </lineage>
</organism>
<feature type="domain" description="Sodium/calcium exchanger membrane region" evidence="6">
    <location>
        <begin position="5"/>
        <end position="145"/>
    </location>
</feature>
<feature type="transmembrane region" description="Helical" evidence="5">
    <location>
        <begin position="173"/>
        <end position="192"/>
    </location>
</feature>
<dbReference type="GO" id="GO:0006874">
    <property type="term" value="P:intracellular calcium ion homeostasis"/>
    <property type="evidence" value="ECO:0007669"/>
    <property type="project" value="TreeGrafter"/>
</dbReference>
<dbReference type="NCBIfam" id="TIGR00367">
    <property type="entry name" value="calcium/sodium antiporter"/>
    <property type="match status" value="1"/>
</dbReference>
<proteinExistence type="predicted"/>
<feature type="transmembrane region" description="Helical" evidence="5">
    <location>
        <begin position="129"/>
        <end position="148"/>
    </location>
</feature>
<dbReference type="Pfam" id="PF01699">
    <property type="entry name" value="Na_Ca_ex"/>
    <property type="match status" value="2"/>
</dbReference>
<dbReference type="AlphaFoldDB" id="A0AAW9RJQ2"/>
<keyword evidence="8" id="KW-1185">Reference proteome</keyword>
<evidence type="ECO:0000256" key="1">
    <source>
        <dbReference type="ARBA" id="ARBA00004141"/>
    </source>
</evidence>
<dbReference type="RefSeq" id="WP_354696973.1">
    <property type="nucleotide sequence ID" value="NZ_JAZHOG010000016.1"/>
</dbReference>
<dbReference type="GO" id="GO:0005262">
    <property type="term" value="F:calcium channel activity"/>
    <property type="evidence" value="ECO:0007669"/>
    <property type="project" value="TreeGrafter"/>
</dbReference>
<feature type="domain" description="Sodium/calcium exchanger membrane region" evidence="6">
    <location>
        <begin position="173"/>
        <end position="317"/>
    </location>
</feature>
<dbReference type="Proteomes" id="UP001359886">
    <property type="component" value="Unassembled WGS sequence"/>
</dbReference>
<evidence type="ECO:0000313" key="7">
    <source>
        <dbReference type="EMBL" id="MEJ8569649.1"/>
    </source>
</evidence>
<sequence>MLIHLVQLLGGFILLVWGADRLVAGASATARNLGVSPLIIGLTIVAFGTSAPELIVSGVAALEGKPGLAVGNAVGSNIANIGLILGVTALAYPLRVESQTLKREYPQLLLIMIVSFVMAIDLHFSRLEGFILLGGLGLIVLWMVWLGMRREPEDPLAQEFEAEIPTDMPTRVAIAWTLVGLIVLPLSSRFLVEGAIGIAEMLHVSETVIGLTIVALGTSLPELAASLTSALRREDDLAIGNVIGSNMFNILGVLGIAASIEPVTFERSILVQDMPVMFLFTVLLFFMAYGMRGPGRISRGSGALLLLLFIGYYVLVWTTVETGGAPPLP</sequence>
<accession>A0AAW9RJQ2</accession>
<dbReference type="InterPro" id="IPR004481">
    <property type="entry name" value="K/Na/Ca-exchanger"/>
</dbReference>
<dbReference type="InterPro" id="IPR004837">
    <property type="entry name" value="NaCa_Exmemb"/>
</dbReference>
<feature type="transmembrane region" description="Helical" evidence="5">
    <location>
        <begin position="237"/>
        <end position="257"/>
    </location>
</feature>
<dbReference type="PANTHER" id="PTHR10846">
    <property type="entry name" value="SODIUM/POTASSIUM/CALCIUM EXCHANGER"/>
    <property type="match status" value="1"/>
</dbReference>
<evidence type="ECO:0000256" key="5">
    <source>
        <dbReference type="SAM" id="Phobius"/>
    </source>
</evidence>
<dbReference type="PANTHER" id="PTHR10846:SF8">
    <property type="entry name" value="INNER MEMBRANE PROTEIN YRBG"/>
    <property type="match status" value="1"/>
</dbReference>
<comment type="subcellular location">
    <subcellularLocation>
        <location evidence="1">Membrane</location>
        <topology evidence="1">Multi-pass membrane protein</topology>
    </subcellularLocation>
</comment>
<dbReference type="EMBL" id="JAZHOG010000016">
    <property type="protein sequence ID" value="MEJ8569649.1"/>
    <property type="molecule type" value="Genomic_DNA"/>
</dbReference>